<dbReference type="PANTHER" id="PTHR13145">
    <property type="entry name" value="SSM4 PROTEIN"/>
    <property type="match status" value="1"/>
</dbReference>
<feature type="transmembrane region" description="Helical" evidence="14">
    <location>
        <begin position="1450"/>
        <end position="1473"/>
    </location>
</feature>
<gene>
    <name evidence="16" type="ORF">VTK73DRAFT_7277</name>
</gene>
<evidence type="ECO:0000256" key="12">
    <source>
        <dbReference type="ARBA" id="ARBA00023136"/>
    </source>
</evidence>
<evidence type="ECO:0000256" key="1">
    <source>
        <dbReference type="ARBA" id="ARBA00000900"/>
    </source>
</evidence>
<feature type="transmembrane region" description="Helical" evidence="14">
    <location>
        <begin position="288"/>
        <end position="307"/>
    </location>
</feature>
<dbReference type="Proteomes" id="UP001586593">
    <property type="component" value="Unassembled WGS sequence"/>
</dbReference>
<keyword evidence="9" id="KW-0833">Ubl conjugation pathway</keyword>
<comment type="catalytic activity">
    <reaction evidence="1">
        <text>S-ubiquitinyl-[E2 ubiquitin-conjugating enzyme]-L-cysteine + [acceptor protein]-L-lysine = [E2 ubiquitin-conjugating enzyme]-L-cysteine + N(6)-ubiquitinyl-[acceptor protein]-L-lysine.</text>
        <dbReference type="EC" id="2.3.2.27"/>
    </reaction>
</comment>
<dbReference type="InterPro" id="IPR011016">
    <property type="entry name" value="Znf_RING-CH"/>
</dbReference>
<dbReference type="CDD" id="cd16702">
    <property type="entry name" value="RING_CH-C4HC3_MARCH6"/>
    <property type="match status" value="1"/>
</dbReference>
<keyword evidence="17" id="KW-1185">Reference proteome</keyword>
<accession>A0ABR3WFN9</accession>
<evidence type="ECO:0000256" key="5">
    <source>
        <dbReference type="ARBA" id="ARBA00022679"/>
    </source>
</evidence>
<evidence type="ECO:0000256" key="9">
    <source>
        <dbReference type="ARBA" id="ARBA00022786"/>
    </source>
</evidence>
<feature type="region of interest" description="Disordered" evidence="13">
    <location>
        <begin position="1"/>
        <end position="23"/>
    </location>
</feature>
<dbReference type="Gene3D" id="3.30.40.10">
    <property type="entry name" value="Zinc/RING finger domain, C3HC4 (zinc finger)"/>
    <property type="match status" value="1"/>
</dbReference>
<feature type="transmembrane region" description="Helical" evidence="14">
    <location>
        <begin position="1218"/>
        <end position="1241"/>
    </location>
</feature>
<keyword evidence="12 14" id="KW-0472">Membrane</keyword>
<dbReference type="InterPro" id="IPR013083">
    <property type="entry name" value="Znf_RING/FYVE/PHD"/>
</dbReference>
<comment type="caution">
    <text evidence="16">The sequence shown here is derived from an EMBL/GenBank/DDBJ whole genome shotgun (WGS) entry which is preliminary data.</text>
</comment>
<dbReference type="InterPro" id="IPR056521">
    <property type="entry name" value="MARCHF6-like_C"/>
</dbReference>
<evidence type="ECO:0000256" key="14">
    <source>
        <dbReference type="SAM" id="Phobius"/>
    </source>
</evidence>
<feature type="transmembrane region" description="Helical" evidence="14">
    <location>
        <begin position="1748"/>
        <end position="1766"/>
    </location>
</feature>
<dbReference type="Pfam" id="PF23113">
    <property type="entry name" value="MARCHF6_C"/>
    <property type="match status" value="1"/>
</dbReference>
<sequence>MAASAASRPPHATEPMPSSTDPDTCRICRGEGTAEEPLFYPCKCSGSIKYVHQDCLMEWLSHSQKKHCELCKTPFRFTKLYAPDMPKEVPFFVFISHMGKYLLKNVLVWLRAVLVASVWLGWLPYSMRSVWSFIFWISDQGLSGGSILFASQNATAAVHERTVSLPSYGAPVCPSSPLFASTTTTAAIGTAFDRIPLETVPQLLRRLYGLNRTGSDPLSSAILRLLFRNLASTEKVASAYNTTAADLDGAVAASPKHHSLLSQVDFLQNLTRHPAVNRTVIAILEGQIITILIIICFILVILVRDYVVQQQPELNMRAAFAAENPPQAPAVQPDPDLDLEVAVGLRGPDTSEDEDEDDDQGHREENGYDEDGGLANDDRTLYQDGEEGGGNDDNGKEDDSQDDNAQPRLERHISRQSLPDNQAPQSSSMAEARTTPDTAVDQPSPFDDDGTAHGVDRSEFPSSEGPLVREYLRLYRLAGGDPEKISDMARKEGLEDKLEFWINVTRTVRDRKRLSEGFGTEDGEPSESVAGISMETNGGGEGQPFSPASSPHWAWREDQDRHAAARNVEDKGKRKADDEEPPFATTSRPRANTDGPKIRDAVNPLGNNSWSFEGLGPEPTERSHGLSGSPNTSMPRESETNAGGLDIPVLGVENGPHSLNDSGSAASQDEDGREHADRLSDVDVETRHAAQAAGPESPVATPTEAQPDPSLHHNEPRPAPQPPGGLFDRVAHFMFRDLDNIDPAELEEEGDFSDDEEDILADGRILAQGPHDHDGADENAAAAEALAEEAEAGLAMILDGVVPGREGMGEDMDAAFAADAEAIEDAEDFEGIMELLGMRGPIAGLFQNAIFCSFLVSVTIFVGIFVPYNLGRVAIWTVADPSRPARLMFAVSKFVQDLALLLVGSLAISLSYTCYLAGDLMGENGLARTAVSVLGASLDMTAGAAARIIDGFKSDIPILSVAEMQNFSAVSHEALLTVKAFLAGIFSTVVRAGASLAEGRFPLGAAEAFTLAGSAASTVWHAVQSLPGFLSHPERWVINLTFAESVVTADPELAFWSGTDRFWAIFAGYVALFLTALLYLQRGAPLVTGRAGHDWEASLIDVLHQASGVMKVILIIGIEMLVFPLYCGMLLDVALLPLFEGTTLKSRLLFTVNYPLTSVFVHWFVGTGYMFHFALFVSMCRKIMRKGVLYFIRDPDDPEFHPIRDVLERSVTTQLRKILFSAFVYAALVMVCLGGVVWGLYYAIPNVLPIHYSSNEPVLEFPIDLLFYNFLMPLAVRWFRPSDRLHAMYTWWFRKCARALRMTWFLFGERQIDEEGTLQLRDGPEQRNLHWWQRLFLEVDRDGQVVPKTWRDFFRGGTAKPTSSIPAGKMIAMNARKSKLVESGQLIPDGVFVRAPASDQVRLSKDQYVFLRVSEQNTRLDGRPDQPSTDLYSTNQYQLVYIPPRFRLRVALFILFIWLFAAVTGVGLTIVPLIFGRQVFKMLIPANIRTNDIYAFSIGIYLLGTLLYPLSHARSIFRTCRTWLSAKLQSASKRSIMERSGRMALRVAKHVYAYFFVLVVFPLLLSSLVELYILIPLNTYMYSPTPALRAALTRNNPTTMMAVSELVPPHSIRVIQSWTIGVLYLKLAARVLSRWYPDSRPAAALRAVARRGWFDLDVSLLTRAFVVPGLALWLLAVALPLLVVRIGIPYLTSATLSAVAYTTNANTRNAEQQQARQQSPFTWPGRDEYDARLADVITVLAYRFSFPAMAWSLLVLAGMWNMVGVFRGWKARIRDEAYLIGERLHNFGPPGTTAGAGVGGAAAGANRRNLRAVPRQ</sequence>
<dbReference type="InterPro" id="IPR057211">
    <property type="entry name" value="DUF7889"/>
</dbReference>
<evidence type="ECO:0000256" key="4">
    <source>
        <dbReference type="ARBA" id="ARBA00012483"/>
    </source>
</evidence>
<feature type="compositionally biased region" description="Polar residues" evidence="13">
    <location>
        <begin position="415"/>
        <end position="429"/>
    </location>
</feature>
<feature type="compositionally biased region" description="Basic and acidic residues" evidence="13">
    <location>
        <begin position="450"/>
        <end position="459"/>
    </location>
</feature>
<keyword evidence="8" id="KW-0863">Zinc-finger</keyword>
<keyword evidence="11 14" id="KW-1133">Transmembrane helix</keyword>
<feature type="transmembrane region" description="Helical" evidence="14">
    <location>
        <begin position="845"/>
        <end position="866"/>
    </location>
</feature>
<feature type="transmembrane region" description="Helical" evidence="14">
    <location>
        <begin position="1261"/>
        <end position="1279"/>
    </location>
</feature>
<dbReference type="EMBL" id="JAZHXJ010000452">
    <property type="protein sequence ID" value="KAL1860569.1"/>
    <property type="molecule type" value="Genomic_DNA"/>
</dbReference>
<evidence type="ECO:0000313" key="17">
    <source>
        <dbReference type="Proteomes" id="UP001586593"/>
    </source>
</evidence>
<dbReference type="PROSITE" id="PS51292">
    <property type="entry name" value="ZF_RING_CH"/>
    <property type="match status" value="1"/>
</dbReference>
<feature type="transmembrane region" description="Helical" evidence="14">
    <location>
        <begin position="1062"/>
        <end position="1080"/>
    </location>
</feature>
<keyword evidence="10" id="KW-0862">Zinc</keyword>
<keyword evidence="7" id="KW-0479">Metal-binding</keyword>
<dbReference type="PANTHER" id="PTHR13145:SF0">
    <property type="entry name" value="E3 UBIQUITIN-PROTEIN LIGASE MARCHF6"/>
    <property type="match status" value="1"/>
</dbReference>
<evidence type="ECO:0000256" key="3">
    <source>
        <dbReference type="ARBA" id="ARBA00004906"/>
    </source>
</evidence>
<evidence type="ECO:0000313" key="16">
    <source>
        <dbReference type="EMBL" id="KAL1860569.1"/>
    </source>
</evidence>
<feature type="compositionally biased region" description="Basic and acidic residues" evidence="13">
    <location>
        <begin position="670"/>
        <end position="688"/>
    </location>
</feature>
<protein>
    <recommendedName>
        <fullName evidence="4">RING-type E3 ubiquitin transferase</fullName>
        <ecNumber evidence="4">2.3.2.27</ecNumber>
    </recommendedName>
</protein>
<name>A0ABR3WFN9_9PEZI</name>
<feature type="transmembrane region" description="Helical" evidence="14">
    <location>
        <begin position="106"/>
        <end position="125"/>
    </location>
</feature>
<feature type="domain" description="RING-CH-type" evidence="15">
    <location>
        <begin position="17"/>
        <end position="78"/>
    </location>
</feature>
<evidence type="ECO:0000256" key="10">
    <source>
        <dbReference type="ARBA" id="ARBA00022833"/>
    </source>
</evidence>
<feature type="transmembrane region" description="Helical" evidence="14">
    <location>
        <begin position="1660"/>
        <end position="1683"/>
    </location>
</feature>
<reference evidence="16 17" key="1">
    <citation type="journal article" date="2024" name="Commun. Biol.">
        <title>Comparative genomic analysis of thermophilic fungi reveals convergent evolutionary adaptations and gene losses.</title>
        <authorList>
            <person name="Steindorff A.S."/>
            <person name="Aguilar-Pontes M.V."/>
            <person name="Robinson A.J."/>
            <person name="Andreopoulos B."/>
            <person name="LaButti K."/>
            <person name="Kuo A."/>
            <person name="Mondo S."/>
            <person name="Riley R."/>
            <person name="Otillar R."/>
            <person name="Haridas S."/>
            <person name="Lipzen A."/>
            <person name="Grimwood J."/>
            <person name="Schmutz J."/>
            <person name="Clum A."/>
            <person name="Reid I.D."/>
            <person name="Moisan M.C."/>
            <person name="Butler G."/>
            <person name="Nguyen T.T.M."/>
            <person name="Dewar K."/>
            <person name="Conant G."/>
            <person name="Drula E."/>
            <person name="Henrissat B."/>
            <person name="Hansel C."/>
            <person name="Singer S."/>
            <person name="Hutchinson M.I."/>
            <person name="de Vries R.P."/>
            <person name="Natvig D.O."/>
            <person name="Powell A.J."/>
            <person name="Tsang A."/>
            <person name="Grigoriev I.V."/>
        </authorList>
    </citation>
    <scope>NUCLEOTIDE SEQUENCE [LARGE SCALE GENOMIC DNA]</scope>
    <source>
        <strain evidence="16 17">ATCC 24622</strain>
    </source>
</reference>
<feature type="compositionally biased region" description="Polar residues" evidence="13">
    <location>
        <begin position="626"/>
        <end position="635"/>
    </location>
</feature>
<organism evidence="16 17">
    <name type="scientific">Phialemonium thermophilum</name>
    <dbReference type="NCBI Taxonomy" id="223376"/>
    <lineage>
        <taxon>Eukaryota</taxon>
        <taxon>Fungi</taxon>
        <taxon>Dikarya</taxon>
        <taxon>Ascomycota</taxon>
        <taxon>Pezizomycotina</taxon>
        <taxon>Sordariomycetes</taxon>
        <taxon>Sordariomycetidae</taxon>
        <taxon>Cephalothecales</taxon>
        <taxon>Cephalothecaceae</taxon>
        <taxon>Phialemonium</taxon>
    </lineage>
</organism>
<evidence type="ECO:0000256" key="7">
    <source>
        <dbReference type="ARBA" id="ARBA00022723"/>
    </source>
</evidence>
<evidence type="ECO:0000256" key="6">
    <source>
        <dbReference type="ARBA" id="ARBA00022692"/>
    </source>
</evidence>
<evidence type="ECO:0000256" key="8">
    <source>
        <dbReference type="ARBA" id="ARBA00022771"/>
    </source>
</evidence>
<feature type="transmembrane region" description="Helical" evidence="14">
    <location>
        <begin position="898"/>
        <end position="918"/>
    </location>
</feature>
<feature type="compositionally biased region" description="Acidic residues" evidence="13">
    <location>
        <begin position="350"/>
        <end position="359"/>
    </location>
</feature>
<evidence type="ECO:0000256" key="11">
    <source>
        <dbReference type="ARBA" id="ARBA00022989"/>
    </source>
</evidence>
<dbReference type="SMART" id="SM00744">
    <property type="entry name" value="RINGv"/>
    <property type="match status" value="1"/>
</dbReference>
<feature type="transmembrane region" description="Helical" evidence="14">
    <location>
        <begin position="1551"/>
        <end position="1575"/>
    </location>
</feature>
<feature type="region of interest" description="Disordered" evidence="13">
    <location>
        <begin position="515"/>
        <end position="727"/>
    </location>
</feature>
<comment type="pathway">
    <text evidence="3">Protein modification; protein ubiquitination.</text>
</comment>
<keyword evidence="5" id="KW-0808">Transferase</keyword>
<dbReference type="Pfam" id="PF12906">
    <property type="entry name" value="RINGv"/>
    <property type="match status" value="1"/>
</dbReference>
<feature type="compositionally biased region" description="Polar residues" evidence="13">
    <location>
        <begin position="657"/>
        <end position="667"/>
    </location>
</feature>
<dbReference type="Pfam" id="PF25417">
    <property type="entry name" value="DUF7889"/>
    <property type="match status" value="1"/>
</dbReference>
<feature type="transmembrane region" description="Helical" evidence="14">
    <location>
        <begin position="1112"/>
        <end position="1139"/>
    </location>
</feature>
<dbReference type="SUPFAM" id="SSF57850">
    <property type="entry name" value="RING/U-box"/>
    <property type="match status" value="1"/>
</dbReference>
<feature type="compositionally biased region" description="Basic and acidic residues" evidence="13">
    <location>
        <begin position="554"/>
        <end position="577"/>
    </location>
</feature>
<proteinExistence type="predicted"/>
<comment type="subcellular location">
    <subcellularLocation>
        <location evidence="2">Membrane</location>
        <topology evidence="2">Multi-pass membrane protein</topology>
    </subcellularLocation>
</comment>
<dbReference type="EC" id="2.3.2.27" evidence="4"/>
<evidence type="ECO:0000256" key="2">
    <source>
        <dbReference type="ARBA" id="ARBA00004141"/>
    </source>
</evidence>
<feature type="transmembrane region" description="Helical" evidence="14">
    <location>
        <begin position="1493"/>
        <end position="1511"/>
    </location>
</feature>
<evidence type="ECO:0000256" key="13">
    <source>
        <dbReference type="SAM" id="MobiDB-lite"/>
    </source>
</evidence>
<feature type="transmembrane region" description="Helical" evidence="14">
    <location>
        <begin position="1159"/>
        <end position="1177"/>
    </location>
</feature>
<feature type="region of interest" description="Disordered" evidence="13">
    <location>
        <begin position="346"/>
        <end position="467"/>
    </location>
</feature>
<keyword evidence="6 14" id="KW-0812">Transmembrane</keyword>
<evidence type="ECO:0000259" key="15">
    <source>
        <dbReference type="PROSITE" id="PS51292"/>
    </source>
</evidence>